<dbReference type="PANTHER" id="PTHR10742">
    <property type="entry name" value="FLAVIN MONOAMINE OXIDASE"/>
    <property type="match status" value="1"/>
</dbReference>
<dbReference type="EMBL" id="WHOA01000165">
    <property type="protein sequence ID" value="NOU74470.1"/>
    <property type="molecule type" value="Genomic_DNA"/>
</dbReference>
<dbReference type="InterPro" id="IPR002937">
    <property type="entry name" value="Amino_oxidase"/>
</dbReference>
<dbReference type="InterPro" id="IPR036188">
    <property type="entry name" value="FAD/NAD-bd_sf"/>
</dbReference>
<dbReference type="SUPFAM" id="SSF51905">
    <property type="entry name" value="FAD/NAD(P)-binding domain"/>
    <property type="match status" value="1"/>
</dbReference>
<evidence type="ECO:0000313" key="4">
    <source>
        <dbReference type="EMBL" id="NOU74470.1"/>
    </source>
</evidence>
<keyword evidence="5" id="KW-1185">Reference proteome</keyword>
<sequence length="540" mass="58646">MARTRLFQRVLDAVSIASESSKRGVSVEQISEERIQQSITRREFLQKAVTMGVVAAIPSSFLRFGNLVANASTTPRIAIVGAGLAGLTCAYRLKQAGLIAQVYEASSRVGGRCWTRRGDFANGQIAEHGGELIDQNHTDILHLSQELGLNVDDVLNAQPTGTEDFYYVNGARYSLAQFSNDLQAIWQQIHSDYSNAASTQYNNYTQRGWELDHMSVRGWINQYVPGGVNSNLGKLLDLTYENEFGAPSTELSSLNLIWILGALGPGQPRILGKSNGKYHVHGGNDQIPQILAQRCPNQISTGYELIKIKKNSDSTYTLTFKVGVNTQNVVADHVVLAMPFSILRESVDFSEAGFSQLKQTAITQLGMGVNAKLQLQFTERSWYNLGCTGGSFSDTGYQDTWEVTRAQSGSTGILVEFAGTDVATSLNSGTLNSQAIKFLGQLEPVLPGITAKWNGMVTLDYWPGNKFSKGSYSYYKVGQTTLFAGYEGVQEGNCHFAGEHTSSLFQGFLNGAVESGQRAASEITAIVCSQASVPSTANAL</sequence>
<dbReference type="Pfam" id="PF01593">
    <property type="entry name" value="Amino_oxidase"/>
    <property type="match status" value="1"/>
</dbReference>
<dbReference type="InterPro" id="IPR001613">
    <property type="entry name" value="Flavin_amine_oxidase"/>
</dbReference>
<proteinExistence type="predicted"/>
<dbReference type="PROSITE" id="PS51318">
    <property type="entry name" value="TAT"/>
    <property type="match status" value="1"/>
</dbReference>
<dbReference type="RefSeq" id="WP_171645873.1">
    <property type="nucleotide sequence ID" value="NZ_WHOA01000165.1"/>
</dbReference>
<name>A0ABX1Y0U0_9BACL</name>
<organism evidence="4 5">
    <name type="scientific">Paenibacillus phytorum</name>
    <dbReference type="NCBI Taxonomy" id="2654977"/>
    <lineage>
        <taxon>Bacteria</taxon>
        <taxon>Bacillati</taxon>
        <taxon>Bacillota</taxon>
        <taxon>Bacilli</taxon>
        <taxon>Bacillales</taxon>
        <taxon>Paenibacillaceae</taxon>
        <taxon>Paenibacillus</taxon>
    </lineage>
</organism>
<dbReference type="PRINTS" id="PR00757">
    <property type="entry name" value="AMINEOXDASEF"/>
</dbReference>
<evidence type="ECO:0000313" key="5">
    <source>
        <dbReference type="Proteomes" id="UP000616779"/>
    </source>
</evidence>
<dbReference type="Gene3D" id="1.10.405.10">
    <property type="entry name" value="Guanine Nucleotide Dissociation Inhibitor, domain 1"/>
    <property type="match status" value="1"/>
</dbReference>
<dbReference type="Gene3D" id="3.50.50.60">
    <property type="entry name" value="FAD/NAD(P)-binding domain"/>
    <property type="match status" value="1"/>
</dbReference>
<dbReference type="Proteomes" id="UP000616779">
    <property type="component" value="Unassembled WGS sequence"/>
</dbReference>
<gene>
    <name evidence="4" type="ORF">GC098_24245</name>
</gene>
<dbReference type="Gene3D" id="3.90.660.10">
    <property type="match status" value="1"/>
</dbReference>
<evidence type="ECO:0000256" key="2">
    <source>
        <dbReference type="ARBA" id="ARBA00023002"/>
    </source>
</evidence>
<dbReference type="InterPro" id="IPR006311">
    <property type="entry name" value="TAT_signal"/>
</dbReference>
<feature type="domain" description="Amine oxidase" evidence="3">
    <location>
        <begin position="84"/>
        <end position="523"/>
    </location>
</feature>
<comment type="caution">
    <text evidence="4">The sequence shown here is derived from an EMBL/GenBank/DDBJ whole genome shotgun (WGS) entry which is preliminary data.</text>
</comment>
<comment type="cofactor">
    <cofactor evidence="1">
        <name>FAD</name>
        <dbReference type="ChEBI" id="CHEBI:57692"/>
    </cofactor>
</comment>
<accession>A0ABX1Y0U0</accession>
<evidence type="ECO:0000259" key="3">
    <source>
        <dbReference type="Pfam" id="PF01593"/>
    </source>
</evidence>
<protein>
    <submittedName>
        <fullName evidence="4">NAD(P)-binding protein</fullName>
    </submittedName>
</protein>
<evidence type="ECO:0000256" key="1">
    <source>
        <dbReference type="ARBA" id="ARBA00001974"/>
    </source>
</evidence>
<dbReference type="PANTHER" id="PTHR10742:SF410">
    <property type="entry name" value="LYSINE-SPECIFIC HISTONE DEMETHYLASE 2"/>
    <property type="match status" value="1"/>
</dbReference>
<dbReference type="InterPro" id="IPR050281">
    <property type="entry name" value="Flavin_monoamine_oxidase"/>
</dbReference>
<keyword evidence="2" id="KW-0560">Oxidoreductase</keyword>
<reference evidence="4 5" key="1">
    <citation type="submission" date="2019-10" db="EMBL/GenBank/DDBJ databases">
        <title>Description of Paenibacillus terrestris sp. nov.</title>
        <authorList>
            <person name="Carlier A."/>
            <person name="Qi S."/>
        </authorList>
    </citation>
    <scope>NUCLEOTIDE SEQUENCE [LARGE SCALE GENOMIC DNA]</scope>
    <source>
        <strain evidence="4 5">LMG 31458</strain>
    </source>
</reference>
<dbReference type="SUPFAM" id="SSF54373">
    <property type="entry name" value="FAD-linked reductases, C-terminal domain"/>
    <property type="match status" value="1"/>
</dbReference>